<proteinExistence type="predicted"/>
<reference evidence="2" key="1">
    <citation type="submission" date="2017-07" db="EMBL/GenBank/DDBJ databases">
        <title>Taro Niue Genome Assembly and Annotation.</title>
        <authorList>
            <person name="Atibalentja N."/>
            <person name="Keating K."/>
            <person name="Fields C.J."/>
        </authorList>
    </citation>
    <scope>NUCLEOTIDE SEQUENCE</scope>
    <source>
        <strain evidence="2">Niue_2</strain>
        <tissue evidence="2">Leaf</tissue>
    </source>
</reference>
<evidence type="ECO:0000313" key="2">
    <source>
        <dbReference type="EMBL" id="MQL72483.1"/>
    </source>
</evidence>
<gene>
    <name evidence="2" type="ORF">Taro_004829</name>
</gene>
<feature type="region of interest" description="Disordered" evidence="1">
    <location>
        <begin position="58"/>
        <end position="90"/>
    </location>
</feature>
<dbReference type="AlphaFoldDB" id="A0A843TSR3"/>
<sequence>MVVRTASLSRLQSSRGWSGMPRSFGVLPSAGQSVLLLTASLFVAPEPPREVRHGTVVWPDYGGETSQQRQGAHRAEKTGSSSGSPDPWAATAKIGSSAWAEGRVLGVVTVRPYDKMLEDMSTPDDRQVGATLRPINSSEASISVHLGEVFVGSSKEEMKLT</sequence>
<evidence type="ECO:0000256" key="1">
    <source>
        <dbReference type="SAM" id="MobiDB-lite"/>
    </source>
</evidence>
<evidence type="ECO:0000313" key="3">
    <source>
        <dbReference type="Proteomes" id="UP000652761"/>
    </source>
</evidence>
<feature type="non-terminal residue" evidence="2">
    <location>
        <position position="1"/>
    </location>
</feature>
<organism evidence="2 3">
    <name type="scientific">Colocasia esculenta</name>
    <name type="common">Wild taro</name>
    <name type="synonym">Arum esculentum</name>
    <dbReference type="NCBI Taxonomy" id="4460"/>
    <lineage>
        <taxon>Eukaryota</taxon>
        <taxon>Viridiplantae</taxon>
        <taxon>Streptophyta</taxon>
        <taxon>Embryophyta</taxon>
        <taxon>Tracheophyta</taxon>
        <taxon>Spermatophyta</taxon>
        <taxon>Magnoliopsida</taxon>
        <taxon>Liliopsida</taxon>
        <taxon>Araceae</taxon>
        <taxon>Aroideae</taxon>
        <taxon>Colocasieae</taxon>
        <taxon>Colocasia</taxon>
    </lineage>
</organism>
<dbReference type="EMBL" id="NMUH01000131">
    <property type="protein sequence ID" value="MQL72483.1"/>
    <property type="molecule type" value="Genomic_DNA"/>
</dbReference>
<dbReference type="Proteomes" id="UP000652761">
    <property type="component" value="Unassembled WGS sequence"/>
</dbReference>
<protein>
    <submittedName>
        <fullName evidence="2">Uncharacterized protein</fullName>
    </submittedName>
</protein>
<accession>A0A843TSR3</accession>
<name>A0A843TSR3_COLES</name>
<comment type="caution">
    <text evidence="2">The sequence shown here is derived from an EMBL/GenBank/DDBJ whole genome shotgun (WGS) entry which is preliminary data.</text>
</comment>
<keyword evidence="3" id="KW-1185">Reference proteome</keyword>